<evidence type="ECO:0000313" key="2">
    <source>
        <dbReference type="EMBL" id="PWA37845.1"/>
    </source>
</evidence>
<accession>A0A2U1KM51</accession>
<dbReference type="Pfam" id="PF22596">
    <property type="entry name" value="Scabin-like"/>
    <property type="match status" value="1"/>
</dbReference>
<dbReference type="OrthoDB" id="1417483at2759"/>
<proteinExistence type="predicted"/>
<dbReference type="STRING" id="35608.A0A2U1KM51"/>
<evidence type="ECO:0000259" key="1">
    <source>
        <dbReference type="Pfam" id="PF22596"/>
    </source>
</evidence>
<dbReference type="InterPro" id="IPR054695">
    <property type="entry name" value="Pierisin-like_dom"/>
</dbReference>
<comment type="caution">
    <text evidence="2">The sequence shown here is derived from an EMBL/GenBank/DDBJ whole genome shotgun (WGS) entry which is preliminary data.</text>
</comment>
<dbReference type="Proteomes" id="UP000245207">
    <property type="component" value="Unassembled WGS sequence"/>
</dbReference>
<dbReference type="AlphaFoldDB" id="A0A2U1KM51"/>
<dbReference type="EMBL" id="PKPP01016292">
    <property type="protein sequence ID" value="PWA37845.1"/>
    <property type="molecule type" value="Genomic_DNA"/>
</dbReference>
<evidence type="ECO:0000313" key="3">
    <source>
        <dbReference type="Proteomes" id="UP000245207"/>
    </source>
</evidence>
<protein>
    <recommendedName>
        <fullName evidence="1">Pierisin-like domain-containing protein</fullName>
    </recommendedName>
</protein>
<feature type="domain" description="Pierisin-like" evidence="1">
    <location>
        <begin position="70"/>
        <end position="192"/>
    </location>
</feature>
<keyword evidence="3" id="KW-1185">Reference proteome</keyword>
<dbReference type="Gene3D" id="3.90.210.10">
    <property type="entry name" value="Heat-Labile Enterotoxin, subunit A"/>
    <property type="match status" value="1"/>
</dbReference>
<dbReference type="SUPFAM" id="SSF56399">
    <property type="entry name" value="ADP-ribosylation"/>
    <property type="match status" value="1"/>
</dbReference>
<name>A0A2U1KM51_ARTAN</name>
<gene>
    <name evidence="2" type="ORF">CTI12_AA586750</name>
</gene>
<organism evidence="2 3">
    <name type="scientific">Artemisia annua</name>
    <name type="common">Sweet wormwood</name>
    <dbReference type="NCBI Taxonomy" id="35608"/>
    <lineage>
        <taxon>Eukaryota</taxon>
        <taxon>Viridiplantae</taxon>
        <taxon>Streptophyta</taxon>
        <taxon>Embryophyta</taxon>
        <taxon>Tracheophyta</taxon>
        <taxon>Spermatophyta</taxon>
        <taxon>Magnoliopsida</taxon>
        <taxon>eudicotyledons</taxon>
        <taxon>Gunneridae</taxon>
        <taxon>Pentapetalae</taxon>
        <taxon>asterids</taxon>
        <taxon>campanulids</taxon>
        <taxon>Asterales</taxon>
        <taxon>Asteraceae</taxon>
        <taxon>Asteroideae</taxon>
        <taxon>Anthemideae</taxon>
        <taxon>Artemisiinae</taxon>
        <taxon>Artemisia</taxon>
    </lineage>
</organism>
<sequence>MARNDDKGGLRWCLDLGGGGSGCGCRSGGGIGGSWTDLDSGSSGWNTVTEPLGHIMFRGSLGDMDSCNHVYRWDRKPYQLVFVLGFEARHQANTQVETYFNLESYVNSGGRPLDPIRDTTYGFISTTHTASWYVPIVSREVVEHPYRYEIYASGGIDVHETLGERYFYPAQAEIVFPAGIAPQYIRSAQPFMLTRDGCATTPLETGRIPGRAFEEARVMTELNVAHQVEPTMARSSTGS</sequence>
<reference evidence="2 3" key="1">
    <citation type="journal article" date="2018" name="Mol. Plant">
        <title>The genome of Artemisia annua provides insight into the evolution of Asteraceae family and artemisinin biosynthesis.</title>
        <authorList>
            <person name="Shen Q."/>
            <person name="Zhang L."/>
            <person name="Liao Z."/>
            <person name="Wang S."/>
            <person name="Yan T."/>
            <person name="Shi P."/>
            <person name="Liu M."/>
            <person name="Fu X."/>
            <person name="Pan Q."/>
            <person name="Wang Y."/>
            <person name="Lv Z."/>
            <person name="Lu X."/>
            <person name="Zhang F."/>
            <person name="Jiang W."/>
            <person name="Ma Y."/>
            <person name="Chen M."/>
            <person name="Hao X."/>
            <person name="Li L."/>
            <person name="Tang Y."/>
            <person name="Lv G."/>
            <person name="Zhou Y."/>
            <person name="Sun X."/>
            <person name="Brodelius P.E."/>
            <person name="Rose J.K.C."/>
            <person name="Tang K."/>
        </authorList>
    </citation>
    <scope>NUCLEOTIDE SEQUENCE [LARGE SCALE GENOMIC DNA]</scope>
    <source>
        <strain evidence="3">cv. Huhao1</strain>
        <tissue evidence="2">Leaf</tissue>
    </source>
</reference>